<evidence type="ECO:0000313" key="1">
    <source>
        <dbReference type="EMBL" id="CAB4132872.1"/>
    </source>
</evidence>
<reference evidence="1" key="1">
    <citation type="submission" date="2020-04" db="EMBL/GenBank/DDBJ databases">
        <authorList>
            <person name="Chiriac C."/>
            <person name="Salcher M."/>
            <person name="Ghai R."/>
            <person name="Kavagutti S V."/>
        </authorList>
    </citation>
    <scope>NUCLEOTIDE SEQUENCE</scope>
</reference>
<sequence length="79" mass="8544">MKVLEVTEQADGSAIVRFDLSAEEVGLLLEKAIIDVLKETIEQSKTNLDNTGWGSLDCQDGPCKQSCQSGQCNNSPKTN</sequence>
<protein>
    <submittedName>
        <fullName evidence="1">Uncharacterized protein</fullName>
    </submittedName>
</protein>
<gene>
    <name evidence="1" type="ORF">UFOVP249_54</name>
</gene>
<organism evidence="1">
    <name type="scientific">uncultured Caudovirales phage</name>
    <dbReference type="NCBI Taxonomy" id="2100421"/>
    <lineage>
        <taxon>Viruses</taxon>
        <taxon>Duplodnaviria</taxon>
        <taxon>Heunggongvirae</taxon>
        <taxon>Uroviricota</taxon>
        <taxon>Caudoviricetes</taxon>
        <taxon>Peduoviridae</taxon>
        <taxon>Maltschvirus</taxon>
        <taxon>Maltschvirus maltsch</taxon>
    </lineage>
</organism>
<name>A0A6J5LH42_9CAUD</name>
<proteinExistence type="predicted"/>
<accession>A0A6J5LH42</accession>
<dbReference type="EMBL" id="LR796268">
    <property type="protein sequence ID" value="CAB4132872.1"/>
    <property type="molecule type" value="Genomic_DNA"/>
</dbReference>